<dbReference type="InterPro" id="IPR037257">
    <property type="entry name" value="T2SS_E_N_sf"/>
</dbReference>
<gene>
    <name evidence="5" type="ORF">Desgi_2659</name>
</gene>
<dbReference type="STRING" id="767817.Desgi_2659"/>
<keyword evidence="2" id="KW-0547">Nucleotide-binding</keyword>
<dbReference type="HOGENOM" id="CLU_013446_10_1_9"/>
<dbReference type="FunFam" id="3.30.450.90:FF:000001">
    <property type="entry name" value="Type II secretion system ATPase GspE"/>
    <property type="match status" value="1"/>
</dbReference>
<dbReference type="SUPFAM" id="SSF160246">
    <property type="entry name" value="EspE N-terminal domain-like"/>
    <property type="match status" value="1"/>
</dbReference>
<dbReference type="GO" id="GO:0005524">
    <property type="term" value="F:ATP binding"/>
    <property type="evidence" value="ECO:0007669"/>
    <property type="project" value="UniProtKB-KW"/>
</dbReference>
<dbReference type="InterPro" id="IPR027417">
    <property type="entry name" value="P-loop_NTPase"/>
</dbReference>
<evidence type="ECO:0000313" key="5">
    <source>
        <dbReference type="EMBL" id="AGL02064.1"/>
    </source>
</evidence>
<dbReference type="Gene3D" id="3.30.450.90">
    <property type="match status" value="1"/>
</dbReference>
<dbReference type="eggNOG" id="COG2804">
    <property type="taxonomic scope" value="Bacteria"/>
</dbReference>
<dbReference type="GO" id="GO:0005886">
    <property type="term" value="C:plasma membrane"/>
    <property type="evidence" value="ECO:0007669"/>
    <property type="project" value="TreeGrafter"/>
</dbReference>
<organism evidence="5 6">
    <name type="scientific">Desulfoscipio gibsoniae DSM 7213</name>
    <dbReference type="NCBI Taxonomy" id="767817"/>
    <lineage>
        <taxon>Bacteria</taxon>
        <taxon>Bacillati</taxon>
        <taxon>Bacillota</taxon>
        <taxon>Clostridia</taxon>
        <taxon>Eubacteriales</taxon>
        <taxon>Desulfallaceae</taxon>
        <taxon>Desulfoscipio</taxon>
    </lineage>
</organism>
<proteinExistence type="inferred from homology"/>
<accession>R4KHJ1</accession>
<dbReference type="AlphaFoldDB" id="R4KHJ1"/>
<dbReference type="CDD" id="cd01129">
    <property type="entry name" value="PulE-GspE-like"/>
    <property type="match status" value="1"/>
</dbReference>
<dbReference type="KEGG" id="dgi:Desgi_2659"/>
<dbReference type="InterPro" id="IPR001482">
    <property type="entry name" value="T2SS/T4SS_dom"/>
</dbReference>
<dbReference type="EMBL" id="CP003273">
    <property type="protein sequence ID" value="AGL02064.1"/>
    <property type="molecule type" value="Genomic_DNA"/>
</dbReference>
<evidence type="ECO:0000256" key="1">
    <source>
        <dbReference type="ARBA" id="ARBA00006611"/>
    </source>
</evidence>
<dbReference type="PANTHER" id="PTHR30258:SF1">
    <property type="entry name" value="PROTEIN TRANSPORT PROTEIN HOFB HOMOLOG"/>
    <property type="match status" value="1"/>
</dbReference>
<comment type="similarity">
    <text evidence="1">Belongs to the GSP E family.</text>
</comment>
<dbReference type="Gene3D" id="3.40.50.300">
    <property type="entry name" value="P-loop containing nucleotide triphosphate hydrolases"/>
    <property type="match status" value="1"/>
</dbReference>
<dbReference type="GO" id="GO:0016887">
    <property type="term" value="F:ATP hydrolysis activity"/>
    <property type="evidence" value="ECO:0007669"/>
    <property type="project" value="TreeGrafter"/>
</dbReference>
<dbReference type="InterPro" id="IPR007831">
    <property type="entry name" value="T2SS_GspE_N"/>
</dbReference>
<sequence>MGTCLVKEGVISQEQLDQALEKQKASPNKEDSLSKILVRDGHCTEDDIARVTAKRAGGSYITLDSITIDPAAVATMPVTAFKKYKALPVAFDGDKLVVAMKYPDNIVAIDDLQIMTGFDIKPVVVPDSELEAAIEKYSRVGLDFEYLNDEEQQEENINIETDDQTSRPAVQIAHMILDQAVGSRASDIHIEPYETYLRVRFRIDGVMHDMMQLPRKIHASLVSRIKIMASMNIAERRIPQDGRMSLTIEGKPIDARVASLPASFGERLTLRLLDRSAKIISLEELGMAPEMLRRYRQVLDLPYGCILATGPTGSGKSTTLFASLATLDKVAKNVITVEDPVEYRMESVNQVQINTRAGLTFASGLRSILRSDPDIIMVGEIRDQETAKLAIESALTGHLVFSTLHTNDAAGAVSRLTEMGIEPFLTSSALACVLAQRLARVLCPNCKEPYEIDRRQLERVSGFPLAENETRVKLYRPVGCMRCGNTGFKGRIGIYELLFNTETIQKMALERKSASDIKKAAIAEGMVTLRQDGLDKVKKGITSLEEIMRVIV</sequence>
<dbReference type="FunFam" id="3.40.50.300:FF:000398">
    <property type="entry name" value="Type IV pilus assembly ATPase PilB"/>
    <property type="match status" value="1"/>
</dbReference>
<dbReference type="Gene3D" id="3.30.300.160">
    <property type="entry name" value="Type II secretion system, protein E, N-terminal domain"/>
    <property type="match status" value="1"/>
</dbReference>
<evidence type="ECO:0000313" key="6">
    <source>
        <dbReference type="Proteomes" id="UP000013520"/>
    </source>
</evidence>
<protein>
    <submittedName>
        <fullName evidence="5">Type II secretory pathway, ATPase PulE/Tfp pilus assembly pathway, ATPase PilB</fullName>
    </submittedName>
</protein>
<keyword evidence="6" id="KW-1185">Reference proteome</keyword>
<dbReference type="Proteomes" id="UP000013520">
    <property type="component" value="Chromosome"/>
</dbReference>
<dbReference type="PROSITE" id="PS00662">
    <property type="entry name" value="T2SP_E"/>
    <property type="match status" value="1"/>
</dbReference>
<keyword evidence="3" id="KW-0067">ATP-binding</keyword>
<dbReference type="Pfam" id="PF05157">
    <property type="entry name" value="MshEN"/>
    <property type="match status" value="1"/>
</dbReference>
<feature type="domain" description="Bacterial type II secretion system protein E" evidence="4">
    <location>
        <begin position="369"/>
        <end position="383"/>
    </location>
</feature>
<evidence type="ECO:0000259" key="4">
    <source>
        <dbReference type="PROSITE" id="PS00662"/>
    </source>
</evidence>
<dbReference type="SUPFAM" id="SSF52540">
    <property type="entry name" value="P-loop containing nucleoside triphosphate hydrolases"/>
    <property type="match status" value="1"/>
</dbReference>
<dbReference type="Pfam" id="PF00437">
    <property type="entry name" value="T2SSE"/>
    <property type="match status" value="1"/>
</dbReference>
<name>R4KHJ1_9FIRM</name>
<evidence type="ECO:0000256" key="3">
    <source>
        <dbReference type="ARBA" id="ARBA00022840"/>
    </source>
</evidence>
<reference evidence="5 6" key="1">
    <citation type="submission" date="2012-01" db="EMBL/GenBank/DDBJ databases">
        <title>Complete sequence of Desulfotomaculum gibsoniae DSM 7213.</title>
        <authorList>
            <consortium name="US DOE Joint Genome Institute"/>
            <person name="Lucas S."/>
            <person name="Han J."/>
            <person name="Lapidus A."/>
            <person name="Cheng J.-F."/>
            <person name="Goodwin L."/>
            <person name="Pitluck S."/>
            <person name="Peters L."/>
            <person name="Ovchinnikova G."/>
            <person name="Teshima H."/>
            <person name="Detter J.C."/>
            <person name="Han C."/>
            <person name="Tapia R."/>
            <person name="Land M."/>
            <person name="Hauser L."/>
            <person name="Kyrpides N."/>
            <person name="Ivanova N."/>
            <person name="Pagani I."/>
            <person name="Parshina S."/>
            <person name="Plugge C."/>
            <person name="Muyzer G."/>
            <person name="Kuever J."/>
            <person name="Ivanova A."/>
            <person name="Nazina T."/>
            <person name="Klenk H.-P."/>
            <person name="Brambilla E."/>
            <person name="Spring S."/>
            <person name="Stams A.F."/>
            <person name="Woyke T."/>
        </authorList>
    </citation>
    <scope>NUCLEOTIDE SEQUENCE [LARGE SCALE GENOMIC DNA]</scope>
    <source>
        <strain evidence="5 6">DSM 7213</strain>
    </source>
</reference>
<dbReference type="PANTHER" id="PTHR30258">
    <property type="entry name" value="TYPE II SECRETION SYSTEM PROTEIN GSPE-RELATED"/>
    <property type="match status" value="1"/>
</dbReference>
<evidence type="ECO:0000256" key="2">
    <source>
        <dbReference type="ARBA" id="ARBA00022741"/>
    </source>
</evidence>